<evidence type="ECO:0000313" key="4">
    <source>
        <dbReference type="Proteomes" id="UP001560267"/>
    </source>
</evidence>
<feature type="domain" description="N-terminal" evidence="2">
    <location>
        <begin position="24"/>
        <end position="79"/>
    </location>
</feature>
<proteinExistence type="predicted"/>
<dbReference type="Proteomes" id="UP001560267">
    <property type="component" value="Unassembled WGS sequence"/>
</dbReference>
<organism evidence="3 4">
    <name type="scientific">Ferrimicrobium acidiphilum</name>
    <dbReference type="NCBI Taxonomy" id="121039"/>
    <lineage>
        <taxon>Bacteria</taxon>
        <taxon>Bacillati</taxon>
        <taxon>Actinomycetota</taxon>
        <taxon>Acidimicrobiia</taxon>
        <taxon>Acidimicrobiales</taxon>
        <taxon>Acidimicrobiaceae</taxon>
        <taxon>Ferrimicrobium</taxon>
    </lineage>
</organism>
<evidence type="ECO:0000259" key="2">
    <source>
        <dbReference type="Pfam" id="PF08401"/>
    </source>
</evidence>
<feature type="domain" description="IrrE N-terminal-like" evidence="1">
    <location>
        <begin position="147"/>
        <end position="180"/>
    </location>
</feature>
<dbReference type="RefSeq" id="WP_298383687.1">
    <property type="nucleotide sequence ID" value="NZ_JBFSHR010000033.1"/>
</dbReference>
<reference evidence="3 4" key="1">
    <citation type="submission" date="2024-07" db="EMBL/GenBank/DDBJ databases">
        <title>Draft Genome Sequence of Ferrimicrobium acidiphilum Strain YE2023, Isolated from a Pulp of Bioleach Reactor.</title>
        <authorList>
            <person name="Elkina Y.A."/>
            <person name="Bulaeva A.G."/>
            <person name="Beletsky A.V."/>
            <person name="Mardanov A.V."/>
        </authorList>
    </citation>
    <scope>NUCLEOTIDE SEQUENCE [LARGE SCALE GENOMIC DNA]</scope>
    <source>
        <strain evidence="3 4">YE2023</strain>
    </source>
</reference>
<gene>
    <name evidence="3" type="ORF">AB6A68_09430</name>
</gene>
<sequence length="256" mass="28038">MSITVTLLEDALRSLALEGEWERYLKVQSRFRTYSARNTLLIAQQCPEATRVAGYRTWQSLNRQVIKGSRAIRIVAPSERQDGSVKYRTVPVFDISQTYGAELPVTPQLLEGDDPAGLFGALVEVASTHLFFTDLGELPDGVNGLCSHTDRTIVVSDVLSARHRAKTLAHELGHVILHGVTGVPRPVAEFEAESVAYLVCAHFGIETGDYTFSYILQWAGGPQRARESIIACGDRIRSAAELLVSEAESAIHCTVA</sequence>
<dbReference type="InterPro" id="IPR013610">
    <property type="entry name" value="ArdC_N"/>
</dbReference>
<name>A0ABV3Y448_9ACTN</name>
<dbReference type="EMBL" id="JBFSHR010000033">
    <property type="protein sequence ID" value="MEX6430055.1"/>
    <property type="molecule type" value="Genomic_DNA"/>
</dbReference>
<accession>A0ABV3Y448</accession>
<dbReference type="Pfam" id="PF08401">
    <property type="entry name" value="ArdcN"/>
    <property type="match status" value="1"/>
</dbReference>
<comment type="caution">
    <text evidence="3">The sequence shown here is derived from an EMBL/GenBank/DDBJ whole genome shotgun (WGS) entry which is preliminary data.</text>
</comment>
<evidence type="ECO:0000313" key="3">
    <source>
        <dbReference type="EMBL" id="MEX6430055.1"/>
    </source>
</evidence>
<dbReference type="Pfam" id="PF06114">
    <property type="entry name" value="Peptidase_M78"/>
    <property type="match status" value="1"/>
</dbReference>
<keyword evidence="4" id="KW-1185">Reference proteome</keyword>
<dbReference type="Gene3D" id="1.10.10.2910">
    <property type="match status" value="1"/>
</dbReference>
<dbReference type="InterPro" id="IPR010359">
    <property type="entry name" value="IrrE_HExxH"/>
</dbReference>
<protein>
    <submittedName>
        <fullName evidence="3">ArdC-like ssDNA-binding domain-containing protein</fullName>
    </submittedName>
</protein>
<evidence type="ECO:0000259" key="1">
    <source>
        <dbReference type="Pfam" id="PF06114"/>
    </source>
</evidence>